<dbReference type="AlphaFoldDB" id="A6HL57"/>
<dbReference type="Proteomes" id="UP000234681">
    <property type="component" value="Chromosome 10"/>
</dbReference>
<name>A6HL57_RAT</name>
<reference evidence="2 3" key="1">
    <citation type="submission" date="2005-07" db="EMBL/GenBank/DDBJ databases">
        <authorList>
            <person name="Mural R.J."/>
            <person name="Li P.W."/>
            <person name="Adams M.D."/>
            <person name="Amanatides P.G."/>
            <person name="Baden-Tillson H."/>
            <person name="Barnstead M."/>
            <person name="Chin S.H."/>
            <person name="Dew I."/>
            <person name="Evans C.A."/>
            <person name="Ferriera S."/>
            <person name="Flanigan M."/>
            <person name="Fosler C."/>
            <person name="Glodek A."/>
            <person name="Gu Z."/>
            <person name="Holt R.A."/>
            <person name="Jennings D."/>
            <person name="Kraft C.L."/>
            <person name="Lu F."/>
            <person name="Nguyen T."/>
            <person name="Nusskern D.R."/>
            <person name="Pfannkoch C.M."/>
            <person name="Sitter C."/>
            <person name="Sutton G.G."/>
            <person name="Venter J.C."/>
            <person name="Wang Z."/>
            <person name="Woodage T."/>
            <person name="Zheng X.H."/>
            <person name="Zhong F."/>
        </authorList>
    </citation>
    <scope>NUCLEOTIDE SEQUENCE [LARGE SCALE GENOMIC DNA]</scope>
    <source>
        <strain>BN</strain>
        <strain evidence="3">Sprague-Dawley</strain>
    </source>
</reference>
<accession>A6HL57</accession>
<proteinExistence type="predicted"/>
<evidence type="ECO:0000313" key="3">
    <source>
        <dbReference type="Proteomes" id="UP000234681"/>
    </source>
</evidence>
<gene>
    <name evidence="2" type="ORF">rCG_63516</name>
</gene>
<feature type="region of interest" description="Disordered" evidence="1">
    <location>
        <begin position="24"/>
        <end position="78"/>
    </location>
</feature>
<organism evidence="2 3">
    <name type="scientific">Rattus norvegicus</name>
    <name type="common">Rat</name>
    <dbReference type="NCBI Taxonomy" id="10116"/>
    <lineage>
        <taxon>Eukaryota</taxon>
        <taxon>Metazoa</taxon>
        <taxon>Chordata</taxon>
        <taxon>Craniata</taxon>
        <taxon>Vertebrata</taxon>
        <taxon>Euteleostomi</taxon>
        <taxon>Mammalia</taxon>
        <taxon>Eutheria</taxon>
        <taxon>Euarchontoglires</taxon>
        <taxon>Glires</taxon>
        <taxon>Rodentia</taxon>
        <taxon>Myomorpha</taxon>
        <taxon>Muroidea</taxon>
        <taxon>Muridae</taxon>
        <taxon>Murinae</taxon>
        <taxon>Rattus</taxon>
    </lineage>
</organism>
<sequence length="112" mass="12900">MCLFYLRYRLGEEKYGTKYSKGSLGLPMVPKSEDSGDVGNSKGWEQRWRVWGVSSQPTTQSKRQTSKEDSQGQVAKANPCQYDRRKKVCHRAGHFVRRLKSFVLNFIPALKL</sequence>
<evidence type="ECO:0000313" key="2">
    <source>
        <dbReference type="EMBL" id="EDM06762.1"/>
    </source>
</evidence>
<dbReference type="EMBL" id="CH473948">
    <property type="protein sequence ID" value="EDM06762.1"/>
    <property type="molecule type" value="Genomic_DNA"/>
</dbReference>
<feature type="compositionally biased region" description="Polar residues" evidence="1">
    <location>
        <begin position="53"/>
        <end position="63"/>
    </location>
</feature>
<evidence type="ECO:0000256" key="1">
    <source>
        <dbReference type="SAM" id="MobiDB-lite"/>
    </source>
</evidence>
<protein>
    <submittedName>
        <fullName evidence="2">RCG63516</fullName>
    </submittedName>
</protein>